<dbReference type="InterPro" id="IPR006767">
    <property type="entry name" value="Cwf19-like_C_dom-2"/>
</dbReference>
<feature type="region of interest" description="Disordered" evidence="2">
    <location>
        <begin position="129"/>
        <end position="171"/>
    </location>
</feature>
<dbReference type="InterPro" id="IPR040194">
    <property type="entry name" value="Cwf19-like"/>
</dbReference>
<feature type="region of interest" description="Disordered" evidence="2">
    <location>
        <begin position="21"/>
        <end position="59"/>
    </location>
</feature>
<feature type="domain" description="Cwf19-like C-terminal" evidence="4">
    <location>
        <begin position="307"/>
        <end position="424"/>
    </location>
</feature>
<dbReference type="Pfam" id="PF04677">
    <property type="entry name" value="CwfJ_C_1"/>
    <property type="match status" value="1"/>
</dbReference>
<sequence length="532" mass="60982">MDSVDNNTSLLDGISFCDANEVSSQRRMGKKKRDRKDSKKALKRSKRRQNRRAEGSKKMIEAVYSLEGEKMYQGQNSLQEEPVEMRSTRLIYAPTEDYKTDMDVALKENHVDDCDRKAEGRRAQEYIEADPNSINDSSNEKITGDRSQSQFESGATRSQSDLFRHESDGDEETDLNKIAACALRAQMRGDMDQFKLYKKQLDEREAELQISNASKGSAGKHCTSSPAGLQHTDSRHRTKEQSSRTGADSKSSLEDLVREERIGHAHDTIYRSAKPHLAGVEQLMPRSTEQAAQRIERALALSKTGGIQTERCWLCFQNPRFRNSDLLSVGRFTYLMLAHSSQRLAPQHCCIVPLHHLASFGAADDQTWKEVQLYQQSLRAFYRKWNKSVIFLEQASAPHQRRHTKMECIPVVPEIASSAPLYFRQELLQAAEEWATHSKILLIEGTAKNFRRVVPSRMPYFYVEWDIGKGYAHIIENESKFPRQFGLEVIKGMAEPSEQNVENERSTNDEFEGEAAYITLWSSFDWTRQLYE</sequence>
<organism evidence="5">
    <name type="scientific">Albugo laibachii Nc14</name>
    <dbReference type="NCBI Taxonomy" id="890382"/>
    <lineage>
        <taxon>Eukaryota</taxon>
        <taxon>Sar</taxon>
        <taxon>Stramenopiles</taxon>
        <taxon>Oomycota</taxon>
        <taxon>Peronosporomycetes</taxon>
        <taxon>Albuginales</taxon>
        <taxon>Albuginaceae</taxon>
        <taxon>Albugo</taxon>
    </lineage>
</organism>
<evidence type="ECO:0000256" key="2">
    <source>
        <dbReference type="SAM" id="MobiDB-lite"/>
    </source>
</evidence>
<dbReference type="Pfam" id="PF04676">
    <property type="entry name" value="CwfJ_C_2"/>
    <property type="match status" value="1"/>
</dbReference>
<protein>
    <submittedName>
        <fullName evidence="5">Uncharacterized protein AlNc14C355G10948</fullName>
    </submittedName>
</protein>
<feature type="compositionally biased region" description="Polar residues" evidence="2">
    <location>
        <begin position="145"/>
        <end position="161"/>
    </location>
</feature>
<dbReference type="GO" id="GO:0000398">
    <property type="term" value="P:mRNA splicing, via spliceosome"/>
    <property type="evidence" value="ECO:0007669"/>
    <property type="project" value="TreeGrafter"/>
</dbReference>
<feature type="compositionally biased region" description="Basic residues" evidence="2">
    <location>
        <begin position="41"/>
        <end position="50"/>
    </location>
</feature>
<reference evidence="5" key="2">
    <citation type="submission" date="2011-02" db="EMBL/GenBank/DDBJ databases">
        <authorList>
            <person name="MacLean D."/>
        </authorList>
    </citation>
    <scope>NUCLEOTIDE SEQUENCE</scope>
</reference>
<comment type="similarity">
    <text evidence="1">Belongs to the CWF19 family.</text>
</comment>
<feature type="region of interest" description="Disordered" evidence="2">
    <location>
        <begin position="211"/>
        <end position="254"/>
    </location>
</feature>
<dbReference type="InterPro" id="IPR006768">
    <property type="entry name" value="Cwf19-like_C_dom-1"/>
</dbReference>
<dbReference type="AlphaFoldDB" id="F0WXJ7"/>
<proteinExistence type="inferred from homology"/>
<accession>F0WXJ7</accession>
<name>F0WXJ7_9STRA</name>
<reference evidence="5" key="1">
    <citation type="journal article" date="2011" name="PLoS Biol.">
        <title>Gene gain and loss during evolution of obligate parasitism in the white rust pathogen of Arabidopsis thaliana.</title>
        <authorList>
            <person name="Kemen E."/>
            <person name="Gardiner A."/>
            <person name="Schultz-Larsen T."/>
            <person name="Kemen A.C."/>
            <person name="Balmuth A.L."/>
            <person name="Robert-Seilaniantz A."/>
            <person name="Bailey K."/>
            <person name="Holub E."/>
            <person name="Studholme D.J."/>
            <person name="Maclean D."/>
            <person name="Jones J.D."/>
        </authorList>
    </citation>
    <scope>NUCLEOTIDE SEQUENCE</scope>
</reference>
<evidence type="ECO:0000259" key="4">
    <source>
        <dbReference type="Pfam" id="PF04677"/>
    </source>
</evidence>
<feature type="compositionally biased region" description="Basic and acidic residues" evidence="2">
    <location>
        <begin position="232"/>
        <end position="242"/>
    </location>
</feature>
<evidence type="ECO:0000259" key="3">
    <source>
        <dbReference type="Pfam" id="PF04676"/>
    </source>
</evidence>
<dbReference type="PANTHER" id="PTHR12072:SF5">
    <property type="entry name" value="CWF19-LIKE PROTEIN 2"/>
    <property type="match status" value="1"/>
</dbReference>
<dbReference type="HOGENOM" id="CLU_512330_0_0_1"/>
<dbReference type="EMBL" id="FR824400">
    <property type="protein sequence ID" value="CCA26191.1"/>
    <property type="molecule type" value="Genomic_DNA"/>
</dbReference>
<gene>
    <name evidence="5" type="primary">AlNc14C355G10948</name>
    <name evidence="5" type="ORF">ALNC14_123350</name>
</gene>
<dbReference type="PANTHER" id="PTHR12072">
    <property type="entry name" value="CWF19, CELL CYCLE CONTROL PROTEIN"/>
    <property type="match status" value="1"/>
</dbReference>
<evidence type="ECO:0000256" key="1">
    <source>
        <dbReference type="ARBA" id="ARBA00006795"/>
    </source>
</evidence>
<feature type="domain" description="Cwf19-like protein C-terminal" evidence="3">
    <location>
        <begin position="433"/>
        <end position="527"/>
    </location>
</feature>
<dbReference type="GO" id="GO:0071014">
    <property type="term" value="C:post-mRNA release spliceosomal complex"/>
    <property type="evidence" value="ECO:0007669"/>
    <property type="project" value="TreeGrafter"/>
</dbReference>
<evidence type="ECO:0000313" key="5">
    <source>
        <dbReference type="EMBL" id="CCA26191.1"/>
    </source>
</evidence>